<dbReference type="InterPro" id="IPR028978">
    <property type="entry name" value="Chorismate_lyase_/UTRA_dom_sf"/>
</dbReference>
<dbReference type="InterPro" id="IPR036388">
    <property type="entry name" value="WH-like_DNA-bd_sf"/>
</dbReference>
<evidence type="ECO:0000256" key="4">
    <source>
        <dbReference type="SAM" id="MobiDB-lite"/>
    </source>
</evidence>
<dbReference type="Pfam" id="PF07702">
    <property type="entry name" value="UTRA"/>
    <property type="match status" value="1"/>
</dbReference>
<dbReference type="PROSITE" id="PS50949">
    <property type="entry name" value="HTH_GNTR"/>
    <property type="match status" value="1"/>
</dbReference>
<dbReference type="Pfam" id="PF00392">
    <property type="entry name" value="GntR"/>
    <property type="match status" value="1"/>
</dbReference>
<feature type="domain" description="HTH gntR-type" evidence="5">
    <location>
        <begin position="13"/>
        <end position="81"/>
    </location>
</feature>
<evidence type="ECO:0000313" key="6">
    <source>
        <dbReference type="EMBL" id="GGK17455.1"/>
    </source>
</evidence>
<dbReference type="SUPFAM" id="SSF46785">
    <property type="entry name" value="Winged helix' DNA-binding domain"/>
    <property type="match status" value="1"/>
</dbReference>
<dbReference type="EMBL" id="BMMF01000001">
    <property type="protein sequence ID" value="GGK17455.1"/>
    <property type="molecule type" value="Genomic_DNA"/>
</dbReference>
<dbReference type="PANTHER" id="PTHR44846">
    <property type="entry name" value="MANNOSYL-D-GLYCERATE TRANSPORT/METABOLISM SYSTEM REPRESSOR MNGR-RELATED"/>
    <property type="match status" value="1"/>
</dbReference>
<dbReference type="InterPro" id="IPR000524">
    <property type="entry name" value="Tscrpt_reg_HTH_GntR"/>
</dbReference>
<dbReference type="PANTHER" id="PTHR44846:SF1">
    <property type="entry name" value="MANNOSYL-D-GLYCERATE TRANSPORT_METABOLISM SYSTEM REPRESSOR MNGR-RELATED"/>
    <property type="match status" value="1"/>
</dbReference>
<evidence type="ECO:0000313" key="7">
    <source>
        <dbReference type="Proteomes" id="UP000600449"/>
    </source>
</evidence>
<dbReference type="SMART" id="SM00866">
    <property type="entry name" value="UTRA"/>
    <property type="match status" value="1"/>
</dbReference>
<dbReference type="GO" id="GO:0003700">
    <property type="term" value="F:DNA-binding transcription factor activity"/>
    <property type="evidence" value="ECO:0007669"/>
    <property type="project" value="InterPro"/>
</dbReference>
<dbReference type="InterPro" id="IPR011663">
    <property type="entry name" value="UTRA"/>
</dbReference>
<dbReference type="SMART" id="SM00345">
    <property type="entry name" value="HTH_GNTR"/>
    <property type="match status" value="1"/>
</dbReference>
<dbReference type="Proteomes" id="UP000600449">
    <property type="component" value="Unassembled WGS sequence"/>
</dbReference>
<evidence type="ECO:0000259" key="5">
    <source>
        <dbReference type="PROSITE" id="PS50949"/>
    </source>
</evidence>
<gene>
    <name evidence="6" type="ORF">GCM10011322_00150</name>
</gene>
<dbReference type="InterPro" id="IPR050679">
    <property type="entry name" value="Bact_HTH_transcr_reg"/>
</dbReference>
<keyword evidence="2" id="KW-0238">DNA-binding</keyword>
<dbReference type="GO" id="GO:0045892">
    <property type="term" value="P:negative regulation of DNA-templated transcription"/>
    <property type="evidence" value="ECO:0007669"/>
    <property type="project" value="TreeGrafter"/>
</dbReference>
<dbReference type="Gene3D" id="1.10.10.10">
    <property type="entry name" value="Winged helix-like DNA-binding domain superfamily/Winged helix DNA-binding domain"/>
    <property type="match status" value="1"/>
</dbReference>
<dbReference type="AlphaFoldDB" id="A0A917V1V7"/>
<dbReference type="GO" id="GO:0003677">
    <property type="term" value="F:DNA binding"/>
    <property type="evidence" value="ECO:0007669"/>
    <property type="project" value="UniProtKB-KW"/>
</dbReference>
<dbReference type="SUPFAM" id="SSF64288">
    <property type="entry name" value="Chorismate lyase-like"/>
    <property type="match status" value="1"/>
</dbReference>
<sequence length="284" mass="30624">MEVHADTRARVEPSKTQRLYLVLRDRIVGGALPPGSRLPSEPELSQVHGVSRVTVRRALDGLERDGLIRRQPGAGTFVINRGNGPAILADFSNMLAHLVEMGRATSVRLISFAYEIPAAPVAGSLRLAAEERAQRSVRVRLIDGAPFSHLTTWVPERIGVTYSEADLATTPLLALLERSGVVCARASQTIGATLAGPETAGALDVEVGSALLSLTRTVFDETGRGVEHLHALYRPDRYAFQMEMTRTGRDGARRWSPVATTTKPSAEDGSGTVRRAPHPGDLQP</sequence>
<organism evidence="6 7">
    <name type="scientific">Salinarimonas ramus</name>
    <dbReference type="NCBI Taxonomy" id="690164"/>
    <lineage>
        <taxon>Bacteria</taxon>
        <taxon>Pseudomonadati</taxon>
        <taxon>Pseudomonadota</taxon>
        <taxon>Alphaproteobacteria</taxon>
        <taxon>Hyphomicrobiales</taxon>
        <taxon>Salinarimonadaceae</taxon>
        <taxon>Salinarimonas</taxon>
    </lineage>
</organism>
<evidence type="ECO:0000256" key="2">
    <source>
        <dbReference type="ARBA" id="ARBA00023125"/>
    </source>
</evidence>
<evidence type="ECO:0000256" key="1">
    <source>
        <dbReference type="ARBA" id="ARBA00023015"/>
    </source>
</evidence>
<dbReference type="Gene3D" id="3.40.1410.10">
    <property type="entry name" value="Chorismate lyase-like"/>
    <property type="match status" value="1"/>
</dbReference>
<comment type="caution">
    <text evidence="6">The sequence shown here is derived from an EMBL/GenBank/DDBJ whole genome shotgun (WGS) entry which is preliminary data.</text>
</comment>
<feature type="region of interest" description="Disordered" evidence="4">
    <location>
        <begin position="249"/>
        <end position="284"/>
    </location>
</feature>
<accession>A0A917V1V7</accession>
<reference evidence="6 7" key="1">
    <citation type="journal article" date="2014" name="Int. J. Syst. Evol. Microbiol.">
        <title>Complete genome sequence of Corynebacterium casei LMG S-19264T (=DSM 44701T), isolated from a smear-ripened cheese.</title>
        <authorList>
            <consortium name="US DOE Joint Genome Institute (JGI-PGF)"/>
            <person name="Walter F."/>
            <person name="Albersmeier A."/>
            <person name="Kalinowski J."/>
            <person name="Ruckert C."/>
        </authorList>
    </citation>
    <scope>NUCLEOTIDE SEQUENCE [LARGE SCALE GENOMIC DNA]</scope>
    <source>
        <strain evidence="6 7">CGMCC 1.9161</strain>
    </source>
</reference>
<dbReference type="InterPro" id="IPR036390">
    <property type="entry name" value="WH_DNA-bd_sf"/>
</dbReference>
<dbReference type="RefSeq" id="WP_188908188.1">
    <property type="nucleotide sequence ID" value="NZ_BMMF01000001.1"/>
</dbReference>
<evidence type="ECO:0000256" key="3">
    <source>
        <dbReference type="ARBA" id="ARBA00023163"/>
    </source>
</evidence>
<dbReference type="PRINTS" id="PR00035">
    <property type="entry name" value="HTHGNTR"/>
</dbReference>
<keyword evidence="3" id="KW-0804">Transcription</keyword>
<name>A0A917V1V7_9HYPH</name>
<proteinExistence type="predicted"/>
<keyword evidence="1" id="KW-0805">Transcription regulation</keyword>
<protein>
    <submittedName>
        <fullName evidence="6">GntR family transcriptional regulator</fullName>
    </submittedName>
</protein>
<dbReference type="CDD" id="cd07377">
    <property type="entry name" value="WHTH_GntR"/>
    <property type="match status" value="1"/>
</dbReference>
<keyword evidence="7" id="KW-1185">Reference proteome</keyword>